<dbReference type="PROSITE" id="PS00901">
    <property type="entry name" value="CYS_SYNTHASE"/>
    <property type="match status" value="1"/>
</dbReference>
<evidence type="ECO:0000256" key="5">
    <source>
        <dbReference type="ARBA" id="ARBA00022898"/>
    </source>
</evidence>
<evidence type="ECO:0000256" key="1">
    <source>
        <dbReference type="ARBA" id="ARBA00001933"/>
    </source>
</evidence>
<dbReference type="FunFam" id="3.40.50.1100:FF:000006">
    <property type="entry name" value="Cysteine synthase"/>
    <property type="match status" value="1"/>
</dbReference>
<dbReference type="InterPro" id="IPR050214">
    <property type="entry name" value="Cys_Synth/Cystath_Beta-Synth"/>
</dbReference>
<dbReference type="PANTHER" id="PTHR10314">
    <property type="entry name" value="CYSTATHIONINE BETA-SYNTHASE"/>
    <property type="match status" value="1"/>
</dbReference>
<keyword evidence="3" id="KW-0028">Amino-acid biosynthesis</keyword>
<evidence type="ECO:0000313" key="8">
    <source>
        <dbReference type="EMBL" id="CAH0729590.1"/>
    </source>
</evidence>
<proteinExistence type="inferred from homology"/>
<gene>
    <name evidence="8" type="ORF">BINO364_LOCUS14656</name>
</gene>
<comment type="similarity">
    <text evidence="2">Belongs to the cysteine synthase/cystathionine beta-synthase family.</text>
</comment>
<keyword evidence="4" id="KW-0808">Transferase</keyword>
<protein>
    <recommendedName>
        <fullName evidence="7">Tryptophan synthase beta chain-like PALP domain-containing protein</fullName>
    </recommendedName>
</protein>
<accession>A0A8J9VMU0</accession>
<dbReference type="Gene3D" id="3.40.50.1100">
    <property type="match status" value="2"/>
</dbReference>
<dbReference type="EMBL" id="OV170228">
    <property type="protein sequence ID" value="CAH0729590.1"/>
    <property type="molecule type" value="Genomic_DNA"/>
</dbReference>
<dbReference type="Pfam" id="PF00291">
    <property type="entry name" value="PALP"/>
    <property type="match status" value="1"/>
</dbReference>
<feature type="non-terminal residue" evidence="8">
    <location>
        <position position="325"/>
    </location>
</feature>
<sequence>MASGMKVENEIKASALDLIGNTPLVALDRLWPGPGRILVKCEFMSPSGSVKCRSSLYMLQEARESGELRPGAPVLEVTSGNQGCGLAVVCAVLGHPLTVAMSKGNSIQRAIHMEALGATCLRIPQVEGSYGSVTLADVMAAENKVLEIVEETNGFYVNQINNKMNVDAHYCTTGPEIWRQTGKRIDAFITTVGTGGTFIGTSKFLKEKNPNIKCFVVEPEGSEPIKGCPITKPLHLLQGSGYGFVPIWFNFDHLEGTLSITDEEAVKYKNLIEEKEGLYVGYTSGANIAAAIKLLQSGLLPEDTWVVTLLNDTGLKYSSDPEELT</sequence>
<dbReference type="GO" id="GO:0006535">
    <property type="term" value="P:cysteine biosynthetic process from serine"/>
    <property type="evidence" value="ECO:0007669"/>
    <property type="project" value="InterPro"/>
</dbReference>
<evidence type="ECO:0000256" key="2">
    <source>
        <dbReference type="ARBA" id="ARBA00007103"/>
    </source>
</evidence>
<dbReference type="GO" id="GO:0016740">
    <property type="term" value="F:transferase activity"/>
    <property type="evidence" value="ECO:0007669"/>
    <property type="project" value="UniProtKB-KW"/>
</dbReference>
<evidence type="ECO:0000256" key="3">
    <source>
        <dbReference type="ARBA" id="ARBA00022605"/>
    </source>
</evidence>
<dbReference type="AlphaFoldDB" id="A0A8J9VMU0"/>
<comment type="cofactor">
    <cofactor evidence="1">
        <name>pyridoxal 5'-phosphate</name>
        <dbReference type="ChEBI" id="CHEBI:597326"/>
    </cofactor>
</comment>
<dbReference type="SUPFAM" id="SSF53686">
    <property type="entry name" value="Tryptophan synthase beta subunit-like PLP-dependent enzymes"/>
    <property type="match status" value="1"/>
</dbReference>
<evidence type="ECO:0000259" key="7">
    <source>
        <dbReference type="Pfam" id="PF00291"/>
    </source>
</evidence>
<reference evidence="8" key="1">
    <citation type="submission" date="2021-12" db="EMBL/GenBank/DDBJ databases">
        <authorList>
            <person name="Martin H S."/>
        </authorList>
    </citation>
    <scope>NUCLEOTIDE SEQUENCE</scope>
</reference>
<evidence type="ECO:0000256" key="4">
    <source>
        <dbReference type="ARBA" id="ARBA00022679"/>
    </source>
</evidence>
<dbReference type="OrthoDB" id="10259545at2759"/>
<dbReference type="InterPro" id="IPR036052">
    <property type="entry name" value="TrpB-like_PALP_sf"/>
</dbReference>
<name>A0A8J9VMU0_9NEOP</name>
<keyword evidence="9" id="KW-1185">Reference proteome</keyword>
<feature type="domain" description="Tryptophan synthase beta chain-like PALP" evidence="7">
    <location>
        <begin position="17"/>
        <end position="310"/>
    </location>
</feature>
<evidence type="ECO:0000256" key="6">
    <source>
        <dbReference type="ARBA" id="ARBA00023192"/>
    </source>
</evidence>
<evidence type="ECO:0000313" key="9">
    <source>
        <dbReference type="Proteomes" id="UP000838878"/>
    </source>
</evidence>
<dbReference type="CDD" id="cd01561">
    <property type="entry name" value="CBS_like"/>
    <property type="match status" value="1"/>
</dbReference>
<dbReference type="InterPro" id="IPR001216">
    <property type="entry name" value="P-phosphate_BS"/>
</dbReference>
<dbReference type="Proteomes" id="UP000838878">
    <property type="component" value="Chromosome 8"/>
</dbReference>
<organism evidence="8 9">
    <name type="scientific">Brenthis ino</name>
    <name type="common">lesser marbled fritillary</name>
    <dbReference type="NCBI Taxonomy" id="405034"/>
    <lineage>
        <taxon>Eukaryota</taxon>
        <taxon>Metazoa</taxon>
        <taxon>Ecdysozoa</taxon>
        <taxon>Arthropoda</taxon>
        <taxon>Hexapoda</taxon>
        <taxon>Insecta</taxon>
        <taxon>Pterygota</taxon>
        <taxon>Neoptera</taxon>
        <taxon>Endopterygota</taxon>
        <taxon>Lepidoptera</taxon>
        <taxon>Glossata</taxon>
        <taxon>Ditrysia</taxon>
        <taxon>Papilionoidea</taxon>
        <taxon>Nymphalidae</taxon>
        <taxon>Heliconiinae</taxon>
        <taxon>Argynnini</taxon>
        <taxon>Brenthis</taxon>
    </lineage>
</organism>
<keyword evidence="6" id="KW-0198">Cysteine biosynthesis</keyword>
<keyword evidence="5" id="KW-0663">Pyridoxal phosphate</keyword>
<dbReference type="InterPro" id="IPR001926">
    <property type="entry name" value="TrpB-like_PALP"/>
</dbReference>